<dbReference type="PANTHER" id="PTHR42718:SF42">
    <property type="entry name" value="EXPORT PROTEIN"/>
    <property type="match status" value="1"/>
</dbReference>
<dbReference type="Gene3D" id="1.10.10.10">
    <property type="entry name" value="Winged helix-like DNA-binding domain superfamily/Winged helix DNA-binding domain"/>
    <property type="match status" value="1"/>
</dbReference>
<organism evidence="10 11">
    <name type="scientific">Streptomyces sviceus (strain ATCC 29083 / DSM 924 / JCM 4929 / NBRC 13980 / NCIMB 11184 / NRRL 5439 / UC 5370)</name>
    <dbReference type="NCBI Taxonomy" id="463191"/>
    <lineage>
        <taxon>Bacteria</taxon>
        <taxon>Bacillati</taxon>
        <taxon>Actinomycetota</taxon>
        <taxon>Actinomycetes</taxon>
        <taxon>Kitasatosporales</taxon>
        <taxon>Streptomycetaceae</taxon>
        <taxon>Streptomyces</taxon>
    </lineage>
</organism>
<evidence type="ECO:0000259" key="9">
    <source>
        <dbReference type="PROSITE" id="PS51118"/>
    </source>
</evidence>
<keyword evidence="11" id="KW-1185">Reference proteome</keyword>
<sequence length="683" mass="71832">MASLSVALPDVARETHANQTQLSWIIDAYSLIFASFLLFAATLGDRFGRRRALLGGVAVFGAVSLAATFTTEPGVLIALRAVLGVAAAFVMPATLSTITSTFPRAQQARAISIWAGVAGASAALGLLASGILLEAWSWRSVFWLNAVMAAVAFIGTYLFVPESAQPGKQRIDVTGAALTVAGLGVLVYSVIEAPEHGWGSTRTLAGIAIGLAVLAAFVAWELRHPHPLLDPRLFRNKLFAAGSVSTTLQFFAFFGFIFVTMQYLQLVRGDSALMAAVSVLPMSAAMIPSARLSPLLVARRGMRGPWTVGLVLVTTGLVVLAQLDAGSSYWLVVGGLLPLGAGMGLATTPATAAITDALPPRLQNVGSAVNDLSRELGGALGIAVLGSLMSAQYRDSLDTGGLPAPVAEAARSSLAAANHIGQATGNPALIDEARDAFASGMHLALIGGAANHPPGRRRRHPPAAPSRQARHGRPEDADRRHRPGNGRSSDGIAPTDCRTDPPRRAARGATIRPARRTRKGTDMTALRTQKVHQPGPERLPEPLEALTRAFALLGTRGTGLIITALAKGPADLHLIHERIPGLSDGLLTRRLREMTALGLVARTADPGTRTSSVYTLASHGKALLIPLTALTVWAQDHLPAKVSGGTPSLQRDRAWAKRSSTDLVHHRGGGSSRRRTVREDSAW</sequence>
<proteinExistence type="predicted"/>
<gene>
    <name evidence="10" type="ORF">SSEG_02161</name>
</gene>
<evidence type="ECO:0000256" key="4">
    <source>
        <dbReference type="ARBA" id="ARBA00023136"/>
    </source>
</evidence>
<keyword evidence="3 7" id="KW-1133">Transmembrane helix</keyword>
<dbReference type="Pfam" id="PF01638">
    <property type="entry name" value="HxlR"/>
    <property type="match status" value="1"/>
</dbReference>
<dbReference type="InterPro" id="IPR036388">
    <property type="entry name" value="WH-like_DNA-bd_sf"/>
</dbReference>
<dbReference type="PROSITE" id="PS51118">
    <property type="entry name" value="HTH_HXLR"/>
    <property type="match status" value="1"/>
</dbReference>
<dbReference type="CDD" id="cd17321">
    <property type="entry name" value="MFS_MMR_MDR_like"/>
    <property type="match status" value="1"/>
</dbReference>
<name>B5HRX6_STRX2</name>
<dbReference type="SUPFAM" id="SSF103473">
    <property type="entry name" value="MFS general substrate transporter"/>
    <property type="match status" value="1"/>
</dbReference>
<accession>B5HRX6</accession>
<feature type="region of interest" description="Disordered" evidence="6">
    <location>
        <begin position="641"/>
        <end position="683"/>
    </location>
</feature>
<dbReference type="EMBL" id="CM000951">
    <property type="protein sequence ID" value="EDY55581.2"/>
    <property type="molecule type" value="Genomic_DNA"/>
</dbReference>
<feature type="compositionally biased region" description="Basic residues" evidence="6">
    <location>
        <begin position="666"/>
        <end position="676"/>
    </location>
</feature>
<dbReference type="InterPro" id="IPR011701">
    <property type="entry name" value="MFS"/>
</dbReference>
<feature type="domain" description="HTH hxlR-type" evidence="9">
    <location>
        <begin position="541"/>
        <end position="642"/>
    </location>
</feature>
<feature type="transmembrane region" description="Helical" evidence="7">
    <location>
        <begin position="172"/>
        <end position="191"/>
    </location>
</feature>
<dbReference type="AlphaFoldDB" id="B5HRX6"/>
<dbReference type="SUPFAM" id="SSF46785">
    <property type="entry name" value="Winged helix' DNA-binding domain"/>
    <property type="match status" value="1"/>
</dbReference>
<dbReference type="InterPro" id="IPR036390">
    <property type="entry name" value="WH_DNA-bd_sf"/>
</dbReference>
<dbReference type="PANTHER" id="PTHR42718">
    <property type="entry name" value="MAJOR FACILITATOR SUPERFAMILY MULTIDRUG TRANSPORTER MFSC"/>
    <property type="match status" value="1"/>
</dbReference>
<feature type="transmembrane region" description="Helical" evidence="7">
    <location>
        <begin position="22"/>
        <end position="40"/>
    </location>
</feature>
<dbReference type="InterPro" id="IPR020846">
    <property type="entry name" value="MFS_dom"/>
</dbReference>
<dbReference type="Pfam" id="PF07690">
    <property type="entry name" value="MFS_1"/>
    <property type="match status" value="1"/>
</dbReference>
<dbReference type="InterPro" id="IPR036259">
    <property type="entry name" value="MFS_trans_sf"/>
</dbReference>
<dbReference type="PROSITE" id="PS50850">
    <property type="entry name" value="MFS"/>
    <property type="match status" value="1"/>
</dbReference>
<comment type="subcellular location">
    <subcellularLocation>
        <location evidence="1">Cell membrane</location>
        <topology evidence="1">Multi-pass membrane protein</topology>
    </subcellularLocation>
</comment>
<dbReference type="GO" id="GO:0022857">
    <property type="term" value="F:transmembrane transporter activity"/>
    <property type="evidence" value="ECO:0007669"/>
    <property type="project" value="InterPro"/>
</dbReference>
<feature type="transmembrane region" description="Helical" evidence="7">
    <location>
        <begin position="142"/>
        <end position="160"/>
    </location>
</feature>
<evidence type="ECO:0000256" key="3">
    <source>
        <dbReference type="ARBA" id="ARBA00022989"/>
    </source>
</evidence>
<feature type="transmembrane region" description="Helical" evidence="7">
    <location>
        <begin position="111"/>
        <end position="136"/>
    </location>
</feature>
<evidence type="ECO:0000256" key="5">
    <source>
        <dbReference type="ARBA" id="ARBA00023251"/>
    </source>
</evidence>
<feature type="domain" description="Major facilitator superfamily (MFS) profile" evidence="8">
    <location>
        <begin position="1"/>
        <end position="459"/>
    </location>
</feature>
<feature type="transmembrane region" description="Helical" evidence="7">
    <location>
        <begin position="238"/>
        <end position="259"/>
    </location>
</feature>
<feature type="transmembrane region" description="Helical" evidence="7">
    <location>
        <begin position="77"/>
        <end position="99"/>
    </location>
</feature>
<feature type="transmembrane region" description="Helical" evidence="7">
    <location>
        <begin position="271"/>
        <end position="292"/>
    </location>
</feature>
<evidence type="ECO:0000256" key="6">
    <source>
        <dbReference type="SAM" id="MobiDB-lite"/>
    </source>
</evidence>
<feature type="transmembrane region" description="Helical" evidence="7">
    <location>
        <begin position="52"/>
        <end position="71"/>
    </location>
</feature>
<dbReference type="eggNOG" id="COG0477">
    <property type="taxonomic scope" value="Bacteria"/>
</dbReference>
<keyword evidence="5" id="KW-0046">Antibiotic resistance</keyword>
<reference evidence="10" key="1">
    <citation type="submission" date="2009-10" db="EMBL/GenBank/DDBJ databases">
        <title>The genome sequence of Streptomyces sviceus strain ATCC 29083.</title>
        <authorList>
            <consortium name="The Broad Institute Genome Sequencing Platform"/>
            <consortium name="Broad Institute Microbial Sequencing Center"/>
            <person name="Fischbach M."/>
            <person name="Godfrey P."/>
            <person name="Ward D."/>
            <person name="Young S."/>
            <person name="Zeng Q."/>
            <person name="Koehrsen M."/>
            <person name="Alvarado L."/>
            <person name="Berlin A.M."/>
            <person name="Bochicchio J."/>
            <person name="Borenstein D."/>
            <person name="Chapman S.B."/>
            <person name="Chen Z."/>
            <person name="Engels R."/>
            <person name="Freedman E."/>
            <person name="Gellesch M."/>
            <person name="Goldberg J."/>
            <person name="Griggs A."/>
            <person name="Gujja S."/>
            <person name="Heilman E.R."/>
            <person name="Heiman D.I."/>
            <person name="Hepburn T.A."/>
            <person name="Howarth C."/>
            <person name="Jen D."/>
            <person name="Larson L."/>
            <person name="Lewis B."/>
            <person name="Mehta T."/>
            <person name="Park D."/>
            <person name="Pearson M."/>
            <person name="Richards J."/>
            <person name="Roberts A."/>
            <person name="Saif S."/>
            <person name="Shea T.D."/>
            <person name="Shenoy N."/>
            <person name="Sisk P."/>
            <person name="Stolte C."/>
            <person name="Sykes S.N."/>
            <person name="Thomson T."/>
            <person name="Walk T."/>
            <person name="White J."/>
            <person name="Yandava C."/>
            <person name="Straight P."/>
            <person name="Clardy J."/>
            <person name="Hung D."/>
            <person name="Kolter R."/>
            <person name="Mekalanos J."/>
            <person name="Walker S."/>
            <person name="Walsh C.T."/>
            <person name="Wieland-Brown L.C."/>
            <person name="Haas B."/>
            <person name="Nusbaum C."/>
            <person name="Birren B."/>
        </authorList>
    </citation>
    <scope>NUCLEOTIDE SEQUENCE [LARGE SCALE GENOMIC DNA]</scope>
    <source>
        <strain evidence="10">ATCC 29083</strain>
    </source>
</reference>
<keyword evidence="4 7" id="KW-0472">Membrane</keyword>
<feature type="region of interest" description="Disordered" evidence="6">
    <location>
        <begin position="447"/>
        <end position="539"/>
    </location>
</feature>
<dbReference type="Proteomes" id="UP000002785">
    <property type="component" value="Chromosome"/>
</dbReference>
<evidence type="ECO:0000313" key="11">
    <source>
        <dbReference type="Proteomes" id="UP000002785"/>
    </source>
</evidence>
<dbReference type="GO" id="GO:0005886">
    <property type="term" value="C:plasma membrane"/>
    <property type="evidence" value="ECO:0007669"/>
    <property type="project" value="UniProtKB-SubCell"/>
</dbReference>
<evidence type="ECO:0000256" key="2">
    <source>
        <dbReference type="ARBA" id="ARBA00022692"/>
    </source>
</evidence>
<feature type="transmembrane region" description="Helical" evidence="7">
    <location>
        <begin position="203"/>
        <end position="222"/>
    </location>
</feature>
<dbReference type="Gene3D" id="1.20.1720.10">
    <property type="entry name" value="Multidrug resistance protein D"/>
    <property type="match status" value="1"/>
</dbReference>
<keyword evidence="2 7" id="KW-0812">Transmembrane</keyword>
<dbReference type="Gene3D" id="1.20.1250.20">
    <property type="entry name" value="MFS general substrate transporter like domains"/>
    <property type="match status" value="1"/>
</dbReference>
<feature type="compositionally biased region" description="Basic and acidic residues" evidence="6">
    <location>
        <begin position="650"/>
        <end position="665"/>
    </location>
</feature>
<evidence type="ECO:0008006" key="12">
    <source>
        <dbReference type="Google" id="ProtNLM"/>
    </source>
</evidence>
<evidence type="ECO:0000256" key="1">
    <source>
        <dbReference type="ARBA" id="ARBA00004651"/>
    </source>
</evidence>
<dbReference type="GO" id="GO:0046677">
    <property type="term" value="P:response to antibiotic"/>
    <property type="evidence" value="ECO:0007669"/>
    <property type="project" value="UniProtKB-KW"/>
</dbReference>
<dbReference type="InterPro" id="IPR002577">
    <property type="entry name" value="HTH_HxlR"/>
</dbReference>
<feature type="transmembrane region" description="Helical" evidence="7">
    <location>
        <begin position="304"/>
        <end position="323"/>
    </location>
</feature>
<evidence type="ECO:0000259" key="8">
    <source>
        <dbReference type="PROSITE" id="PS50850"/>
    </source>
</evidence>
<dbReference type="HOGENOM" id="CLU_402724_0_0_11"/>
<evidence type="ECO:0000256" key="7">
    <source>
        <dbReference type="SAM" id="Phobius"/>
    </source>
</evidence>
<evidence type="ECO:0000313" key="10">
    <source>
        <dbReference type="EMBL" id="EDY55581.2"/>
    </source>
</evidence>
<protein>
    <recommendedName>
        <fullName evidence="12">Integral membrane transporter</fullName>
    </recommendedName>
</protein>